<name>A0A8J6L9C5_TENMO</name>
<dbReference type="Proteomes" id="UP000719412">
    <property type="component" value="Unassembled WGS sequence"/>
</dbReference>
<feature type="repeat" description="ANK" evidence="3">
    <location>
        <begin position="999"/>
        <end position="1031"/>
    </location>
</feature>
<dbReference type="Gene3D" id="3.50.50.60">
    <property type="entry name" value="FAD/NAD(P)-binding domain"/>
    <property type="match status" value="1"/>
</dbReference>
<feature type="repeat" description="ANK" evidence="3">
    <location>
        <begin position="868"/>
        <end position="900"/>
    </location>
</feature>
<feature type="domain" description="Glucose-methanol-choline oxidoreductase N-terminal" evidence="6">
    <location>
        <begin position="475"/>
        <end position="489"/>
    </location>
</feature>
<keyword evidence="8" id="KW-1185">Reference proteome</keyword>
<feature type="repeat" description="ANK" evidence="3">
    <location>
        <begin position="835"/>
        <end position="867"/>
    </location>
</feature>
<evidence type="ECO:0000313" key="8">
    <source>
        <dbReference type="Proteomes" id="UP000719412"/>
    </source>
</evidence>
<sequence length="1948" mass="212534">MLQTRINYGILSKLEMAVLQERLTHALHPPGVRRPERGETGVFEWYCGGSTAGRQYFWEADRDREPTAKSKKKNKTASTGWNHCEIRTKRVWNHWARAHNQYDLRNSTRETKLPTEEFTHPARNLTCLRENLLHFRLTKVGAHLRSLRDLFRDRFLFSSESVCCMACNCPVTQPGPTLASTCGGAQYMLFMGLLEVFLRSQCDLEDPCGRPHNTPILPEYDFIVVGGGSAGSVVASRLSEIPEWNVLLIEAGLDEPTGTQVPSMFLNFIGSDIDWAYQTEPEPQACLGETEQRCYWPRGKVLGGTSVMNGMMYIRGSRKDYDDWAAAGNEGWSYNEVLPYFLKSEDNKQADAMDRGYHATGGLLTVSQFPYHPPLSQAILKAAQELGYPIRDLNGAYHTGFNIAQTTNRNGSRLSTAKAFLRPFKNRRNLHILMNSTVTRVLINTTTKQAYGVEVINNGVKQVVYSSKEVIVSGGAINSPQILLLSGVGPRMDLQQVNVPVVHELEGVGKNLHNHVAFFVNYNINDTNSAPLNWATAMEYLLFRDGLMSGTGISEVTGFINTKYSDPRLEHPDIQFFFGGFLANCARTGQVGERVDNNTRSIQIIPTVLHPKSRGFLKLKDNNPLSPPLIYANYFTHPDDMKVMIEGIKFALRLADSKALKRYGFQLDRTVVQGCESFAFGTDPYWECAAKRQTGPENHQAGSCKMGPASDPLAVVNPLLKVHGVDRLRVIDASVMPAVTTGNTNAPAIMIAEKGSDLIKARWLTPQAGFFYTSMPNQRIDRQWGSCQFLKNDLDVNTVDQDGCSLLFVAVMHKHRDLVKLLVDNNADVNRSNHDKRTPICEAAIEGDLETVKLLLDNGADVNLADINGTTPLVGAVYNNHAILVPLLIENGADVNFADDDGIALIHMAASKGNLTIVKILTENECDLNATNRLGDFAIHNACFKGCTDVVKYLADRIDVNVTNNDGFTPFILAAQNGHLGIVKFLVDKGADVNAKSNDGLSAVFLASQNGHFDVVKFLTERGANVNAADNDGDTPVLMATLKDHTEIVKFLVENKADVNVANHVGLTPLFHYVSNLNFPMVKYLVEHGADVSAATVGRTTAIYEAARQENFELVKYLFDNNSKATTDVSLCMAAHDGSLETVQRLHRLGIDVNSRFSQGYTPVYLAAAQGHLPIVKYLTTCGANLNASNQDGCTPLYAASAQGHLNTVKYLVKNGADVNRADKNGMTALFMAAAYKNNTEIVKFLVKNKADINTVTVQGFTPMLGALQSAHLDTVKFLLDKGASVKILDCECNNVLHYAARMGLSDLIKYFVSHGVDVNAVNCHGDTPLLCAAIEGHVTVYNYLVKNGADSFKILLDAVKFTIENGGSVNSVDANGCSLLYGAADIGHLELAKFLLGKNADVNLSNDGNRTPITQAAFRGHFEIVKLLLDNKADISLADKNEITPLLSALYKGDTNIVQFLIENGADVNGADVDGFSAMHVAAINGNLTNVKILVDRKSKVNSVSDSGDSPIHAAATAGHTSIVKFLSDHGDFDTSDNNGFTPLCFAARDGHLDVVKFLVEKGVDIDHKNITGSSSLLLASSKGHYEIVKFLTEQGADVNTVDINKNTALLVALTYDNFELAEYLISQKASVNTSNEVGFTPLCIAVGKHNIPLTKCLVESGADVNCADTNGSTPIYIASCDGNFDLVKYLFDNKAKPDGNCLYVAAQNGFLDIVKYLHDIGVDINYVDSSSATPLLSASYHGQLDIVEYLITHGVDINQALENGLTSLHQASLQGHFDIVKYLVTSGADVNIVTDRNCTSLQIAAGRGYINIVKFLVDNGANIDIVDDTGCSAMLEALLNDNLDIAQYLIDKGVDVKFTNKHGNNVLHYVASKGYLDLVKFFVGQGVDVNAVDGDGDTPLICAALNNHIEIHDYLVANGANSNIVNKKGQTAEALLSSQLAQLYLN</sequence>
<dbReference type="PROSITE" id="PS50297">
    <property type="entry name" value="ANK_REP_REGION"/>
    <property type="match status" value="27"/>
</dbReference>
<dbReference type="InterPro" id="IPR036770">
    <property type="entry name" value="Ankyrin_rpt-contain_sf"/>
</dbReference>
<dbReference type="Pfam" id="PF00023">
    <property type="entry name" value="Ank"/>
    <property type="match status" value="2"/>
</dbReference>
<organism evidence="7 8">
    <name type="scientific">Tenebrio molitor</name>
    <name type="common">Yellow mealworm beetle</name>
    <dbReference type="NCBI Taxonomy" id="7067"/>
    <lineage>
        <taxon>Eukaryota</taxon>
        <taxon>Metazoa</taxon>
        <taxon>Ecdysozoa</taxon>
        <taxon>Arthropoda</taxon>
        <taxon>Hexapoda</taxon>
        <taxon>Insecta</taxon>
        <taxon>Pterygota</taxon>
        <taxon>Neoptera</taxon>
        <taxon>Endopterygota</taxon>
        <taxon>Coleoptera</taxon>
        <taxon>Polyphaga</taxon>
        <taxon>Cucujiformia</taxon>
        <taxon>Tenebrionidae</taxon>
        <taxon>Tenebrio</taxon>
    </lineage>
</organism>
<feature type="repeat" description="ANK" evidence="3">
    <location>
        <begin position="1704"/>
        <end position="1731"/>
    </location>
</feature>
<dbReference type="SMART" id="SM00248">
    <property type="entry name" value="ANK"/>
    <property type="match status" value="33"/>
</dbReference>
<evidence type="ECO:0000256" key="4">
    <source>
        <dbReference type="RuleBase" id="RU003968"/>
    </source>
</evidence>
<evidence type="ECO:0000259" key="5">
    <source>
        <dbReference type="PROSITE" id="PS00623"/>
    </source>
</evidence>
<feature type="repeat" description="ANK" evidence="3">
    <location>
        <begin position="901"/>
        <end position="933"/>
    </location>
</feature>
<feature type="repeat" description="ANK" evidence="3">
    <location>
        <begin position="1292"/>
        <end position="1324"/>
    </location>
</feature>
<comment type="caution">
    <text evidence="7">The sequence shown here is derived from an EMBL/GenBank/DDBJ whole genome shotgun (WGS) entry which is preliminary data.</text>
</comment>
<evidence type="ECO:0000313" key="7">
    <source>
        <dbReference type="EMBL" id="KAH0810773.1"/>
    </source>
</evidence>
<feature type="repeat" description="ANK" evidence="3">
    <location>
        <begin position="1765"/>
        <end position="1797"/>
    </location>
</feature>
<dbReference type="InterPro" id="IPR000172">
    <property type="entry name" value="GMC_OxRdtase_N"/>
</dbReference>
<feature type="repeat" description="ANK" evidence="3">
    <location>
        <begin position="1032"/>
        <end position="1064"/>
    </location>
</feature>
<feature type="repeat" description="ANK" evidence="3">
    <location>
        <begin position="1259"/>
        <end position="1291"/>
    </location>
</feature>
<keyword evidence="1" id="KW-0677">Repeat</keyword>
<proteinExistence type="inferred from homology"/>
<dbReference type="PROSITE" id="PS50088">
    <property type="entry name" value="ANK_REPEAT"/>
    <property type="match status" value="31"/>
</dbReference>
<feature type="repeat" description="ANK" evidence="3">
    <location>
        <begin position="1732"/>
        <end position="1764"/>
    </location>
</feature>
<feature type="repeat" description="ANK" evidence="3">
    <location>
        <begin position="1639"/>
        <end position="1671"/>
    </location>
</feature>
<feature type="repeat" description="ANK" evidence="3">
    <location>
        <begin position="1409"/>
        <end position="1441"/>
    </location>
</feature>
<dbReference type="SUPFAM" id="SSF48403">
    <property type="entry name" value="Ankyrin repeat"/>
    <property type="match status" value="4"/>
</dbReference>
<feature type="repeat" description="ANK" evidence="3">
    <location>
        <begin position="802"/>
        <end position="834"/>
    </location>
</feature>
<feature type="repeat" description="ANK" evidence="3">
    <location>
        <begin position="1325"/>
        <end position="1351"/>
    </location>
</feature>
<dbReference type="Gene3D" id="1.25.40.20">
    <property type="entry name" value="Ankyrin repeat-containing domain"/>
    <property type="match status" value="9"/>
</dbReference>
<feature type="repeat" description="ANK" evidence="3">
    <location>
        <begin position="1442"/>
        <end position="1474"/>
    </location>
</feature>
<reference evidence="7" key="1">
    <citation type="journal article" date="2020" name="J Insects Food Feed">
        <title>The yellow mealworm (Tenebrio molitor) genome: a resource for the emerging insects as food and feed industry.</title>
        <authorList>
            <person name="Eriksson T."/>
            <person name="Andere A."/>
            <person name="Kelstrup H."/>
            <person name="Emery V."/>
            <person name="Picard C."/>
        </authorList>
    </citation>
    <scope>NUCLEOTIDE SEQUENCE</scope>
    <source>
        <strain evidence="7">Stoneville</strain>
        <tissue evidence="7">Whole head</tissue>
    </source>
</reference>
<dbReference type="Pfam" id="PF05199">
    <property type="entry name" value="GMC_oxred_C"/>
    <property type="match status" value="1"/>
</dbReference>
<accession>A0A8J6L9C5</accession>
<evidence type="ECO:0000256" key="2">
    <source>
        <dbReference type="ARBA" id="ARBA00023043"/>
    </source>
</evidence>
<dbReference type="PROSITE" id="PS00623">
    <property type="entry name" value="GMC_OXRED_1"/>
    <property type="match status" value="1"/>
</dbReference>
<dbReference type="PANTHER" id="PTHR24198:SF194">
    <property type="entry name" value="INVERSIN-A"/>
    <property type="match status" value="1"/>
</dbReference>
<feature type="repeat" description="ANK" evidence="3">
    <location>
        <begin position="1573"/>
        <end position="1605"/>
    </location>
</feature>
<dbReference type="PRINTS" id="PR01415">
    <property type="entry name" value="ANKYRIN"/>
</dbReference>
<feature type="repeat" description="ANK" evidence="3">
    <location>
        <begin position="966"/>
        <end position="998"/>
    </location>
</feature>
<keyword evidence="2 3" id="KW-0040">ANK repeat</keyword>
<dbReference type="Gene3D" id="3.30.560.10">
    <property type="entry name" value="Glucose Oxidase, domain 3"/>
    <property type="match status" value="1"/>
</dbReference>
<feature type="repeat" description="ANK" evidence="3">
    <location>
        <begin position="1897"/>
        <end position="1929"/>
    </location>
</feature>
<dbReference type="SUPFAM" id="SSF54373">
    <property type="entry name" value="FAD-linked reductases, C-terminal domain"/>
    <property type="match status" value="1"/>
</dbReference>
<feature type="repeat" description="ANK" evidence="3">
    <location>
        <begin position="1798"/>
        <end position="1830"/>
    </location>
</feature>
<feature type="repeat" description="ANK" evidence="3">
    <location>
        <begin position="1831"/>
        <end position="1863"/>
    </location>
</feature>
<dbReference type="PANTHER" id="PTHR24198">
    <property type="entry name" value="ANKYRIN REPEAT AND PROTEIN KINASE DOMAIN-CONTAINING PROTEIN"/>
    <property type="match status" value="1"/>
</dbReference>
<comment type="similarity">
    <text evidence="4">Belongs to the GMC oxidoreductase family.</text>
</comment>
<feature type="repeat" description="ANK" evidence="3">
    <location>
        <begin position="1159"/>
        <end position="1191"/>
    </location>
</feature>
<dbReference type="Pfam" id="PF13637">
    <property type="entry name" value="Ank_4"/>
    <property type="match status" value="3"/>
</dbReference>
<feature type="repeat" description="ANK" evidence="3">
    <location>
        <begin position="1192"/>
        <end position="1224"/>
    </location>
</feature>
<dbReference type="Pfam" id="PF00732">
    <property type="entry name" value="GMC_oxred_N"/>
    <property type="match status" value="1"/>
</dbReference>
<feature type="domain" description="Glucose-methanol-choline oxidoreductase N-terminal" evidence="5">
    <location>
        <begin position="299"/>
        <end position="322"/>
    </location>
</feature>
<dbReference type="InterPro" id="IPR002110">
    <property type="entry name" value="Ankyrin_rpt"/>
</dbReference>
<evidence type="ECO:0000259" key="6">
    <source>
        <dbReference type="PROSITE" id="PS00624"/>
    </source>
</evidence>
<feature type="repeat" description="ANK" evidence="3">
    <location>
        <begin position="1225"/>
        <end position="1258"/>
    </location>
</feature>
<dbReference type="SUPFAM" id="SSF51905">
    <property type="entry name" value="FAD/NAD(P)-binding domain"/>
    <property type="match status" value="1"/>
</dbReference>
<dbReference type="Pfam" id="PF12796">
    <property type="entry name" value="Ank_2"/>
    <property type="match status" value="10"/>
</dbReference>
<dbReference type="GO" id="GO:0050660">
    <property type="term" value="F:flavin adenine dinucleotide binding"/>
    <property type="evidence" value="ECO:0007669"/>
    <property type="project" value="InterPro"/>
</dbReference>
<gene>
    <name evidence="7" type="ORF">GEV33_012017</name>
</gene>
<feature type="repeat" description="ANK" evidence="3">
    <location>
        <begin position="1475"/>
        <end position="1507"/>
    </location>
</feature>
<keyword evidence="4" id="KW-0274">FAD</keyword>
<feature type="repeat" description="ANK" evidence="3">
    <location>
        <begin position="1672"/>
        <end position="1700"/>
    </location>
</feature>
<dbReference type="EMBL" id="JABDTM020027269">
    <property type="protein sequence ID" value="KAH0810773.1"/>
    <property type="molecule type" value="Genomic_DNA"/>
</dbReference>
<evidence type="ECO:0000256" key="1">
    <source>
        <dbReference type="ARBA" id="ARBA00022737"/>
    </source>
</evidence>
<dbReference type="InterPro" id="IPR007867">
    <property type="entry name" value="GMC_OxRtase_C"/>
</dbReference>
<dbReference type="GO" id="GO:0016614">
    <property type="term" value="F:oxidoreductase activity, acting on CH-OH group of donors"/>
    <property type="evidence" value="ECO:0007669"/>
    <property type="project" value="InterPro"/>
</dbReference>
<evidence type="ECO:0000256" key="3">
    <source>
        <dbReference type="PROSITE-ProRule" id="PRU00023"/>
    </source>
</evidence>
<feature type="repeat" description="ANK" evidence="3">
    <location>
        <begin position="1540"/>
        <end position="1572"/>
    </location>
</feature>
<keyword evidence="4" id="KW-0285">Flavoprotein</keyword>
<feature type="repeat" description="ANK" evidence="3">
    <location>
        <begin position="1606"/>
        <end position="1638"/>
    </location>
</feature>
<reference evidence="7" key="2">
    <citation type="submission" date="2021-08" db="EMBL/GenBank/DDBJ databases">
        <authorList>
            <person name="Eriksson T."/>
        </authorList>
    </citation>
    <scope>NUCLEOTIDE SEQUENCE</scope>
    <source>
        <strain evidence="7">Stoneville</strain>
        <tissue evidence="7">Whole head</tissue>
    </source>
</reference>
<dbReference type="PROSITE" id="PS00624">
    <property type="entry name" value="GMC_OXRED_2"/>
    <property type="match status" value="1"/>
</dbReference>
<feature type="repeat" description="ANK" evidence="3">
    <location>
        <begin position="1864"/>
        <end position="1896"/>
    </location>
</feature>
<feature type="repeat" description="ANK" evidence="3">
    <location>
        <begin position="1376"/>
        <end position="1408"/>
    </location>
</feature>
<dbReference type="InterPro" id="IPR036188">
    <property type="entry name" value="FAD/NAD-bd_sf"/>
</dbReference>
<feature type="repeat" description="ANK" evidence="3">
    <location>
        <begin position="1065"/>
        <end position="1097"/>
    </location>
</feature>
<feature type="repeat" description="ANK" evidence="3">
    <location>
        <begin position="1508"/>
        <end position="1532"/>
    </location>
</feature>
<protein>
    <recommendedName>
        <fullName evidence="5 6">Glucose-methanol-choline oxidoreductase N-terminal domain-containing protein</fullName>
    </recommendedName>
</protein>